<comment type="caution">
    <text evidence="2">The sequence shown here is derived from an EMBL/GenBank/DDBJ whole genome shotgun (WGS) entry which is preliminary data.</text>
</comment>
<sequence length="57" mass="5627">MAAMLIGGIVGGVLMALAVILAGFGPLAGFLGYVVGGSATLLLIATAAALRPFLRLR</sequence>
<evidence type="ECO:0000313" key="3">
    <source>
        <dbReference type="Proteomes" id="UP001203945"/>
    </source>
</evidence>
<feature type="transmembrane region" description="Helical" evidence="1">
    <location>
        <begin position="5"/>
        <end position="24"/>
    </location>
</feature>
<gene>
    <name evidence="2" type="ORF">MLD63_04555</name>
</gene>
<feature type="transmembrane region" description="Helical" evidence="1">
    <location>
        <begin position="30"/>
        <end position="50"/>
    </location>
</feature>
<organism evidence="2 3">
    <name type="scientific">Paracoccus albicereus</name>
    <dbReference type="NCBI Taxonomy" id="2922394"/>
    <lineage>
        <taxon>Bacteria</taxon>
        <taxon>Pseudomonadati</taxon>
        <taxon>Pseudomonadota</taxon>
        <taxon>Alphaproteobacteria</taxon>
        <taxon>Rhodobacterales</taxon>
        <taxon>Paracoccaceae</taxon>
        <taxon>Paracoccus</taxon>
    </lineage>
</organism>
<keyword evidence="1" id="KW-0812">Transmembrane</keyword>
<reference evidence="2 3" key="1">
    <citation type="submission" date="2022-03" db="EMBL/GenBank/DDBJ databases">
        <authorList>
            <person name="He Y."/>
        </authorList>
    </citation>
    <scope>NUCLEOTIDE SEQUENCE [LARGE SCALE GENOMIC DNA]</scope>
    <source>
        <strain evidence="2 3">TK19116</strain>
    </source>
</reference>
<dbReference type="RefSeq" id="WP_255328714.1">
    <property type="nucleotide sequence ID" value="NZ_JAKZEU010000002.1"/>
</dbReference>
<evidence type="ECO:0008006" key="4">
    <source>
        <dbReference type="Google" id="ProtNLM"/>
    </source>
</evidence>
<name>A0ABT1MN49_9RHOB</name>
<evidence type="ECO:0000256" key="1">
    <source>
        <dbReference type="SAM" id="Phobius"/>
    </source>
</evidence>
<keyword evidence="1" id="KW-0472">Membrane</keyword>
<evidence type="ECO:0000313" key="2">
    <source>
        <dbReference type="EMBL" id="MCQ0969697.1"/>
    </source>
</evidence>
<proteinExistence type="predicted"/>
<protein>
    <recommendedName>
        <fullName evidence="4">GlsB/YeaQ/YmgE family stress response membrane protein</fullName>
    </recommendedName>
</protein>
<dbReference type="EMBL" id="JAKZEU010000002">
    <property type="protein sequence ID" value="MCQ0969697.1"/>
    <property type="molecule type" value="Genomic_DNA"/>
</dbReference>
<keyword evidence="3" id="KW-1185">Reference proteome</keyword>
<dbReference type="Proteomes" id="UP001203945">
    <property type="component" value="Unassembled WGS sequence"/>
</dbReference>
<accession>A0ABT1MN49</accession>
<keyword evidence="1" id="KW-1133">Transmembrane helix</keyword>